<sequence>MWLIVATGSSVVVAQIRRKVNSPMMISERVRPHAADVVAEAADTVRLARLPHYLELEAHDLEARLHELLDAVLTSLETERPLHFAEHAYHVASDRFHAGVRIEEVQTAFNALEAALWRRIASVVPTERVVHDLGAVGAVLGAGKDQLASRYVELAGARHSHGVDVAHLVDAL</sequence>
<proteinExistence type="predicted"/>
<evidence type="ECO:0000313" key="2">
    <source>
        <dbReference type="EMBL" id="GAA1762299.1"/>
    </source>
</evidence>
<name>A0ABP4WT29_9MICO</name>
<keyword evidence="3" id="KW-1185">Reference proteome</keyword>
<organism evidence="2 3">
    <name type="scientific">Nostocoides vanveenii</name>
    <dbReference type="NCBI Taxonomy" id="330835"/>
    <lineage>
        <taxon>Bacteria</taxon>
        <taxon>Bacillati</taxon>
        <taxon>Actinomycetota</taxon>
        <taxon>Actinomycetes</taxon>
        <taxon>Micrococcales</taxon>
        <taxon>Intrasporangiaceae</taxon>
        <taxon>Nostocoides</taxon>
    </lineage>
</organism>
<feature type="domain" description="RsbT co-antagonist protein RsbRD N-terminal" evidence="1">
    <location>
        <begin position="37"/>
        <end position="148"/>
    </location>
</feature>
<dbReference type="Proteomes" id="UP001501475">
    <property type="component" value="Unassembled WGS sequence"/>
</dbReference>
<reference evidence="3" key="1">
    <citation type="journal article" date="2019" name="Int. J. Syst. Evol. Microbiol.">
        <title>The Global Catalogue of Microorganisms (GCM) 10K type strain sequencing project: providing services to taxonomists for standard genome sequencing and annotation.</title>
        <authorList>
            <consortium name="The Broad Institute Genomics Platform"/>
            <consortium name="The Broad Institute Genome Sequencing Center for Infectious Disease"/>
            <person name="Wu L."/>
            <person name="Ma J."/>
        </authorList>
    </citation>
    <scope>NUCLEOTIDE SEQUENCE [LARGE SCALE GENOMIC DNA]</scope>
    <source>
        <strain evidence="3">JCM 15591</strain>
    </source>
</reference>
<dbReference type="Pfam" id="PF14361">
    <property type="entry name" value="RsbRD_N"/>
    <property type="match status" value="1"/>
</dbReference>
<evidence type="ECO:0000313" key="3">
    <source>
        <dbReference type="Proteomes" id="UP001501475"/>
    </source>
</evidence>
<dbReference type="EMBL" id="BAAAPN010000050">
    <property type="protein sequence ID" value="GAA1762299.1"/>
    <property type="molecule type" value="Genomic_DNA"/>
</dbReference>
<protein>
    <recommendedName>
        <fullName evidence="1">RsbT co-antagonist protein RsbRD N-terminal domain-containing protein</fullName>
    </recommendedName>
</protein>
<gene>
    <name evidence="2" type="ORF">GCM10009810_22000</name>
</gene>
<evidence type="ECO:0000259" key="1">
    <source>
        <dbReference type="Pfam" id="PF14361"/>
    </source>
</evidence>
<comment type="caution">
    <text evidence="2">The sequence shown here is derived from an EMBL/GenBank/DDBJ whole genome shotgun (WGS) entry which is preliminary data.</text>
</comment>
<accession>A0ABP4WT29</accession>
<dbReference type="InterPro" id="IPR025751">
    <property type="entry name" value="RsbRD_N_dom"/>
</dbReference>